<proteinExistence type="predicted"/>
<organism evidence="1 2">
    <name type="scientific">Suillus discolor</name>
    <dbReference type="NCBI Taxonomy" id="1912936"/>
    <lineage>
        <taxon>Eukaryota</taxon>
        <taxon>Fungi</taxon>
        <taxon>Dikarya</taxon>
        <taxon>Basidiomycota</taxon>
        <taxon>Agaricomycotina</taxon>
        <taxon>Agaricomycetes</taxon>
        <taxon>Agaricomycetidae</taxon>
        <taxon>Boletales</taxon>
        <taxon>Suillineae</taxon>
        <taxon>Suillaceae</taxon>
        <taxon>Suillus</taxon>
    </lineage>
</organism>
<protein>
    <submittedName>
        <fullName evidence="1">Uncharacterized protein</fullName>
    </submittedName>
</protein>
<accession>A0A9P7ER28</accession>
<evidence type="ECO:0000313" key="1">
    <source>
        <dbReference type="EMBL" id="KAG2079372.1"/>
    </source>
</evidence>
<dbReference type="EMBL" id="JABBWM010000804">
    <property type="protein sequence ID" value="KAG2079372.1"/>
    <property type="molecule type" value="Genomic_DNA"/>
</dbReference>
<dbReference type="Proteomes" id="UP000823399">
    <property type="component" value="Unassembled WGS sequence"/>
</dbReference>
<sequence>MSFQIGHLYNFPTANNDATIFDWFSRSRRVVETLEGSFLKVAYVLPLDKAPASAPVLSSELLYEPVYTVK</sequence>
<gene>
    <name evidence="1" type="ORF">F5147DRAFT_785127</name>
</gene>
<dbReference type="AlphaFoldDB" id="A0A9P7ER28"/>
<dbReference type="RefSeq" id="XP_041283954.1">
    <property type="nucleotide sequence ID" value="XM_041442905.1"/>
</dbReference>
<name>A0A9P7ER28_9AGAM</name>
<dbReference type="OrthoDB" id="2671707at2759"/>
<reference evidence="1" key="1">
    <citation type="journal article" date="2020" name="New Phytol.">
        <title>Comparative genomics reveals dynamic genome evolution in host specialist ectomycorrhizal fungi.</title>
        <authorList>
            <person name="Lofgren L.A."/>
            <person name="Nguyen N.H."/>
            <person name="Vilgalys R."/>
            <person name="Ruytinx J."/>
            <person name="Liao H.L."/>
            <person name="Branco S."/>
            <person name="Kuo A."/>
            <person name="LaButti K."/>
            <person name="Lipzen A."/>
            <person name="Andreopoulos W."/>
            <person name="Pangilinan J."/>
            <person name="Riley R."/>
            <person name="Hundley H."/>
            <person name="Na H."/>
            <person name="Barry K."/>
            <person name="Grigoriev I.V."/>
            <person name="Stajich J.E."/>
            <person name="Kennedy P.G."/>
        </authorList>
    </citation>
    <scope>NUCLEOTIDE SEQUENCE</scope>
    <source>
        <strain evidence="1">FC423</strain>
    </source>
</reference>
<keyword evidence="2" id="KW-1185">Reference proteome</keyword>
<comment type="caution">
    <text evidence="1">The sequence shown here is derived from an EMBL/GenBank/DDBJ whole genome shotgun (WGS) entry which is preliminary data.</text>
</comment>
<dbReference type="GeneID" id="64705164"/>
<evidence type="ECO:0000313" key="2">
    <source>
        <dbReference type="Proteomes" id="UP000823399"/>
    </source>
</evidence>